<evidence type="ECO:0000256" key="6">
    <source>
        <dbReference type="RuleBase" id="RU362081"/>
    </source>
</evidence>
<dbReference type="NCBIfam" id="TIGR01525">
    <property type="entry name" value="ATPase-IB_hvy"/>
    <property type="match status" value="1"/>
</dbReference>
<evidence type="ECO:0000256" key="5">
    <source>
        <dbReference type="ARBA" id="ARBA00023136"/>
    </source>
</evidence>
<feature type="transmembrane region" description="Helical" evidence="6">
    <location>
        <begin position="155"/>
        <end position="174"/>
    </location>
</feature>
<dbReference type="AlphaFoldDB" id="A0AAD7XNP6"/>
<comment type="subcellular location">
    <subcellularLocation>
        <location evidence="1 6">Membrane</location>
    </subcellularLocation>
</comment>
<evidence type="ECO:0000256" key="4">
    <source>
        <dbReference type="ARBA" id="ARBA00022989"/>
    </source>
</evidence>
<dbReference type="Gene3D" id="3.40.50.1000">
    <property type="entry name" value="HAD superfamily/HAD-like"/>
    <property type="match status" value="1"/>
</dbReference>
<dbReference type="GO" id="GO:0046872">
    <property type="term" value="F:metal ion binding"/>
    <property type="evidence" value="ECO:0007669"/>
    <property type="project" value="UniProtKB-KW"/>
</dbReference>
<dbReference type="InterPro" id="IPR059000">
    <property type="entry name" value="ATPase_P-type_domA"/>
</dbReference>
<evidence type="ECO:0000313" key="10">
    <source>
        <dbReference type="Proteomes" id="UP001230188"/>
    </source>
</evidence>
<sequence>MGLEVNGLELGRRRRRRRYKAVCECAECEPCGVCGAEVCECKPICEVCGAEGCTECGGVDDAAARVVVVVAEEKKKKKVVRTKLSVSNICCEVEADLIKRLLGPLAADVKVNALTKVAIVEHACEPGEIVEILNRAHLGAKIVEAVQVRTKKKKWNAVVLVPIATTGVFAAGFFFSTAALWVGLACAGGSVALARALRTLAFRRRFDTNALVAIAVAASLFARDYLEAAGVAAAFCAAEVLQVECLRRVCELLELPPQPDALLVGGKNKKLVKPGDLKVGDLIAVRAGDSVPVDGRVLEASSGVVDESSLTGEALPVPKKPGDLVASGCVVTDGYLELSVVRTLEDSQRALREAMDVATSGGQSQALTQKLASVLVPGLVVTAAISLIWSLQQALAILVIACPCSLVMSAPLPFACTVAAAAKKGILISSGPTCLESVAASRTVAFDKTGTLTQGRARVVEALVFQEGTLMLAAALESKSSHPLAMAVVNYAMGGAAHATLPEPTDISVHPEGIRGIVEGRRVAVGSATFCGVESRRKTEVAVSVDDTPAMLFVIEDPIREEAAEVLRHLRRRRRRFVILTGDAEAPARAVGKALGIDEVSSGLSPTDKLEWVTKNKCVMIGDGTNDAPALKAATVGVAMTGTAVAVRAADVSIIADDFARVADLFDFSSRALRLVSQNIFISLAVKTVVVLLIFFDELRLSSAILADVASLLAVTLNGLRPLCRSSRRALPPPGNDDAAEDPLSPTDTTDLV</sequence>
<dbReference type="GO" id="GO:0005524">
    <property type="term" value="F:ATP binding"/>
    <property type="evidence" value="ECO:0007669"/>
    <property type="project" value="UniProtKB-UniRule"/>
</dbReference>
<keyword evidence="6" id="KW-0479">Metal-binding</keyword>
<dbReference type="SUPFAM" id="SSF81660">
    <property type="entry name" value="Metal cation-transporting ATPase, ATP-binding domain N"/>
    <property type="match status" value="1"/>
</dbReference>
<keyword evidence="3 6" id="KW-0812">Transmembrane</keyword>
<keyword evidence="6" id="KW-0067">ATP-binding</keyword>
<dbReference type="EMBL" id="JAQMWT010000298">
    <property type="protein sequence ID" value="KAJ8606053.1"/>
    <property type="molecule type" value="Genomic_DNA"/>
</dbReference>
<dbReference type="Pfam" id="PF00702">
    <property type="entry name" value="Hydrolase"/>
    <property type="match status" value="1"/>
</dbReference>
<evidence type="ECO:0000256" key="1">
    <source>
        <dbReference type="ARBA" id="ARBA00004370"/>
    </source>
</evidence>
<reference evidence="9" key="1">
    <citation type="submission" date="2023-01" db="EMBL/GenBank/DDBJ databases">
        <title>Metagenome sequencing of chrysophaentin producing Chrysophaeum taylorii.</title>
        <authorList>
            <person name="Davison J."/>
            <person name="Bewley C."/>
        </authorList>
    </citation>
    <scope>NUCLEOTIDE SEQUENCE</scope>
    <source>
        <strain evidence="9">NIES-1699</strain>
    </source>
</reference>
<dbReference type="InterPro" id="IPR023299">
    <property type="entry name" value="ATPase_P-typ_cyto_dom_N"/>
</dbReference>
<dbReference type="Gene3D" id="2.70.150.10">
    <property type="entry name" value="Calcium-transporting ATPase, cytoplasmic transduction domain A"/>
    <property type="match status" value="1"/>
</dbReference>
<name>A0AAD7XNP6_9STRA</name>
<dbReference type="Gene3D" id="3.40.1110.10">
    <property type="entry name" value="Calcium-transporting ATPase, cytoplasmic domain N"/>
    <property type="match status" value="1"/>
</dbReference>
<comment type="caution">
    <text evidence="9">The sequence shown here is derived from an EMBL/GenBank/DDBJ whole genome shotgun (WGS) entry which is preliminary data.</text>
</comment>
<dbReference type="InterPro" id="IPR018303">
    <property type="entry name" value="ATPase_P-typ_P_site"/>
</dbReference>
<evidence type="ECO:0000256" key="7">
    <source>
        <dbReference type="SAM" id="MobiDB-lite"/>
    </source>
</evidence>
<gene>
    <name evidence="9" type="ORF">CTAYLR_010591</name>
</gene>
<comment type="similarity">
    <text evidence="2 6">Belongs to the cation transport ATPase (P-type) (TC 3.A.3) family. Type IB subfamily.</text>
</comment>
<dbReference type="InterPro" id="IPR027256">
    <property type="entry name" value="P-typ_ATPase_IB"/>
</dbReference>
<dbReference type="GO" id="GO:0016887">
    <property type="term" value="F:ATP hydrolysis activity"/>
    <property type="evidence" value="ECO:0007669"/>
    <property type="project" value="InterPro"/>
</dbReference>
<keyword evidence="10" id="KW-1185">Reference proteome</keyword>
<dbReference type="InterPro" id="IPR036163">
    <property type="entry name" value="HMA_dom_sf"/>
</dbReference>
<evidence type="ECO:0000313" key="9">
    <source>
        <dbReference type="EMBL" id="KAJ8606053.1"/>
    </source>
</evidence>
<keyword evidence="5 6" id="KW-0472">Membrane</keyword>
<feature type="transmembrane region" description="Helical" evidence="6">
    <location>
        <begin position="701"/>
        <end position="720"/>
    </location>
</feature>
<organism evidence="9 10">
    <name type="scientific">Chrysophaeum taylorii</name>
    <dbReference type="NCBI Taxonomy" id="2483200"/>
    <lineage>
        <taxon>Eukaryota</taxon>
        <taxon>Sar</taxon>
        <taxon>Stramenopiles</taxon>
        <taxon>Ochrophyta</taxon>
        <taxon>Pelagophyceae</taxon>
        <taxon>Pelagomonadales</taxon>
        <taxon>Pelagomonadaceae</taxon>
        <taxon>Chrysophaeum</taxon>
    </lineage>
</organism>
<keyword evidence="6" id="KW-0547">Nucleotide-binding</keyword>
<dbReference type="NCBIfam" id="TIGR01512">
    <property type="entry name" value="ATPase-IB2_Cd"/>
    <property type="match status" value="1"/>
</dbReference>
<dbReference type="InterPro" id="IPR001757">
    <property type="entry name" value="P_typ_ATPase"/>
</dbReference>
<dbReference type="PROSITE" id="PS00154">
    <property type="entry name" value="ATPASE_E1_E2"/>
    <property type="match status" value="1"/>
</dbReference>
<dbReference type="InterPro" id="IPR051014">
    <property type="entry name" value="Cation_Transport_ATPase_IB"/>
</dbReference>
<proteinExistence type="inferred from homology"/>
<feature type="transmembrane region" description="Helical" evidence="6">
    <location>
        <begin position="180"/>
        <end position="197"/>
    </location>
</feature>
<dbReference type="PANTHER" id="PTHR48085">
    <property type="entry name" value="CADMIUM/ZINC-TRANSPORTING ATPASE HMA2-RELATED"/>
    <property type="match status" value="1"/>
</dbReference>
<evidence type="ECO:0000259" key="8">
    <source>
        <dbReference type="Pfam" id="PF00122"/>
    </source>
</evidence>
<dbReference type="Pfam" id="PF00122">
    <property type="entry name" value="E1-E2_ATPase"/>
    <property type="match status" value="1"/>
</dbReference>
<dbReference type="SUPFAM" id="SSF56784">
    <property type="entry name" value="HAD-like"/>
    <property type="match status" value="1"/>
</dbReference>
<dbReference type="InterPro" id="IPR008250">
    <property type="entry name" value="ATPase_P-typ_transduc_dom_A_sf"/>
</dbReference>
<evidence type="ECO:0000256" key="3">
    <source>
        <dbReference type="ARBA" id="ARBA00022692"/>
    </source>
</evidence>
<dbReference type="InterPro" id="IPR036412">
    <property type="entry name" value="HAD-like_sf"/>
</dbReference>
<dbReference type="PANTHER" id="PTHR48085:SF5">
    <property type="entry name" value="CADMIUM_ZINC-TRANSPORTING ATPASE HMA4-RELATED"/>
    <property type="match status" value="1"/>
</dbReference>
<feature type="domain" description="P-type ATPase A" evidence="8">
    <location>
        <begin position="260"/>
        <end position="348"/>
    </location>
</feature>
<dbReference type="SUPFAM" id="SSF81653">
    <property type="entry name" value="Calcium ATPase, transduction domain A"/>
    <property type="match status" value="1"/>
</dbReference>
<feature type="region of interest" description="Disordered" evidence="7">
    <location>
        <begin position="728"/>
        <end position="753"/>
    </location>
</feature>
<feature type="transmembrane region" description="Helical" evidence="6">
    <location>
        <begin position="371"/>
        <end position="389"/>
    </location>
</feature>
<feature type="transmembrane region" description="Helical" evidence="6">
    <location>
        <begin position="395"/>
        <end position="422"/>
    </location>
</feature>
<dbReference type="GO" id="GO:0016020">
    <property type="term" value="C:membrane"/>
    <property type="evidence" value="ECO:0007669"/>
    <property type="project" value="UniProtKB-SubCell"/>
</dbReference>
<dbReference type="Proteomes" id="UP001230188">
    <property type="component" value="Unassembled WGS sequence"/>
</dbReference>
<dbReference type="GO" id="GO:0019829">
    <property type="term" value="F:ATPase-coupled monoatomic cation transmembrane transporter activity"/>
    <property type="evidence" value="ECO:0007669"/>
    <property type="project" value="InterPro"/>
</dbReference>
<feature type="transmembrane region" description="Helical" evidence="6">
    <location>
        <begin position="675"/>
        <end position="695"/>
    </location>
</feature>
<keyword evidence="4 6" id="KW-1133">Transmembrane helix</keyword>
<dbReference type="SUPFAM" id="SSF55008">
    <property type="entry name" value="HMA, heavy metal-associated domain"/>
    <property type="match status" value="1"/>
</dbReference>
<dbReference type="NCBIfam" id="TIGR01494">
    <property type="entry name" value="ATPase_P-type"/>
    <property type="match status" value="1"/>
</dbReference>
<accession>A0AAD7XNP6</accession>
<evidence type="ECO:0000256" key="2">
    <source>
        <dbReference type="ARBA" id="ARBA00006024"/>
    </source>
</evidence>
<protein>
    <recommendedName>
        <fullName evidence="8">P-type ATPase A domain-containing protein</fullName>
    </recommendedName>
</protein>
<dbReference type="InterPro" id="IPR023214">
    <property type="entry name" value="HAD_sf"/>
</dbReference>
<dbReference type="PRINTS" id="PR00119">
    <property type="entry name" value="CATATPASE"/>
</dbReference>